<dbReference type="STRING" id="214095.RU97_GL002200"/>
<dbReference type="PANTHER" id="PTHR10353">
    <property type="entry name" value="GLYCOSYL HYDROLASE"/>
    <property type="match status" value="1"/>
</dbReference>
<evidence type="ECO:0000313" key="6">
    <source>
        <dbReference type="Proteomes" id="UP000181884"/>
    </source>
</evidence>
<dbReference type="GO" id="GO:0008422">
    <property type="term" value="F:beta-glucosidase activity"/>
    <property type="evidence" value="ECO:0007669"/>
    <property type="project" value="TreeGrafter"/>
</dbReference>
<dbReference type="InterPro" id="IPR001360">
    <property type="entry name" value="Glyco_hydro_1"/>
</dbReference>
<dbReference type="FunFam" id="3.20.20.80:FF:000004">
    <property type="entry name" value="Beta-glucosidase 6-phospho-beta-glucosidase"/>
    <property type="match status" value="1"/>
</dbReference>
<dbReference type="PROSITE" id="PS00653">
    <property type="entry name" value="GLYCOSYL_HYDROL_F1_2"/>
    <property type="match status" value="1"/>
</dbReference>
<accession>A0A1L8REG5</accession>
<reference evidence="5 6" key="1">
    <citation type="submission" date="2014-12" db="EMBL/GenBank/DDBJ databases">
        <title>Draft genome sequences of 29 type strains of Enterococci.</title>
        <authorList>
            <person name="Zhong Z."/>
            <person name="Sun Z."/>
            <person name="Liu W."/>
            <person name="Zhang W."/>
            <person name="Zhang H."/>
        </authorList>
    </citation>
    <scope>NUCLEOTIDE SEQUENCE [LARGE SCALE GENOMIC DNA]</scope>
    <source>
        <strain evidence="5 6">DSM 17029</strain>
    </source>
</reference>
<protein>
    <recommendedName>
        <fullName evidence="7">6-phospho-beta-glucosidase</fullName>
    </recommendedName>
</protein>
<dbReference type="PRINTS" id="PR00131">
    <property type="entry name" value="GLHYDRLASE1"/>
</dbReference>
<keyword evidence="2" id="KW-0378">Hydrolase</keyword>
<comment type="caution">
    <text evidence="5">The sequence shown here is derived from an EMBL/GenBank/DDBJ whole genome shotgun (WGS) entry which is preliminary data.</text>
</comment>
<dbReference type="Pfam" id="PF00232">
    <property type="entry name" value="Glyco_hydro_1"/>
    <property type="match status" value="1"/>
</dbReference>
<comment type="similarity">
    <text evidence="1 4">Belongs to the glycosyl hydrolase 1 family.</text>
</comment>
<dbReference type="InterPro" id="IPR033132">
    <property type="entry name" value="GH_1_N_CS"/>
</dbReference>
<evidence type="ECO:0000256" key="4">
    <source>
        <dbReference type="RuleBase" id="RU003690"/>
    </source>
</evidence>
<dbReference type="PANTHER" id="PTHR10353:SF136">
    <property type="entry name" value="ARYL-PHOSPHO-BETA-D-GLUCOSIDASE BGLC"/>
    <property type="match status" value="1"/>
</dbReference>
<evidence type="ECO:0000313" key="5">
    <source>
        <dbReference type="EMBL" id="OJG18127.1"/>
    </source>
</evidence>
<dbReference type="InterPro" id="IPR017853">
    <property type="entry name" value="GH"/>
</dbReference>
<dbReference type="EMBL" id="JXKH01000005">
    <property type="protein sequence ID" value="OJG18127.1"/>
    <property type="molecule type" value="Genomic_DNA"/>
</dbReference>
<evidence type="ECO:0008006" key="7">
    <source>
        <dbReference type="Google" id="ProtNLM"/>
    </source>
</evidence>
<sequence>MTHLQSKKDDEEQKKMTNTFPKDFLWGAATSAYQVEGAAEIAGKGLSQQDVINRERNQQFGFADASVASDHYHMYKEDIALFKEMGFTSYRFSIAWSRIFPEGTGKVNEEGVQFYRDLINELKANGIEPIPTLYHYDLPWALVEKYGGWLSREVVQDFEVFAKYVVNEFKDDVKYWITINEQSIIVQYWTQKCYILPEYRDQNQLRYQINHHMNLAQAIACKYIHEAGGLAGPALGYAPVYARTCKPEDQLAALNANDLRNTYYLDVYFRGHYNVAALTYLQQHGLAPVMEAGDEELFAENLSDFFAINYYDSQCAHACPAEITEHSWSGYNLTGKKGDMSGFETHPGFYQMCPNPELRTTDWDWAIDPIGLEYVYRDLYTRYRVPFMITENGLGSYDELTPEGRVHDSYRIDYLSEHIQATKRAMDLGVEVLGYMPWSAIDLLSTSNGYKKRYGLVYVDRTDEDPKACQRIRKDSFYWYKEVIASDGANLAVDNFMTTV</sequence>
<name>A0A1L8REG5_9ENTE</name>
<keyword evidence="6" id="KW-1185">Reference proteome</keyword>
<keyword evidence="3" id="KW-0326">Glycosidase</keyword>
<dbReference type="AlphaFoldDB" id="A0A1L8REG5"/>
<gene>
    <name evidence="5" type="ORF">RU97_GL002200</name>
</gene>
<evidence type="ECO:0000256" key="3">
    <source>
        <dbReference type="ARBA" id="ARBA00023295"/>
    </source>
</evidence>
<dbReference type="SUPFAM" id="SSF51445">
    <property type="entry name" value="(Trans)glycosidases"/>
    <property type="match status" value="1"/>
</dbReference>
<dbReference type="GO" id="GO:0005829">
    <property type="term" value="C:cytosol"/>
    <property type="evidence" value="ECO:0007669"/>
    <property type="project" value="TreeGrafter"/>
</dbReference>
<dbReference type="Gene3D" id="3.20.20.80">
    <property type="entry name" value="Glycosidases"/>
    <property type="match status" value="1"/>
</dbReference>
<dbReference type="Proteomes" id="UP000181884">
    <property type="component" value="Unassembled WGS sequence"/>
</dbReference>
<dbReference type="GO" id="GO:0016052">
    <property type="term" value="P:carbohydrate catabolic process"/>
    <property type="evidence" value="ECO:0007669"/>
    <property type="project" value="TreeGrafter"/>
</dbReference>
<proteinExistence type="inferred from homology"/>
<evidence type="ECO:0000256" key="2">
    <source>
        <dbReference type="ARBA" id="ARBA00022801"/>
    </source>
</evidence>
<evidence type="ECO:0000256" key="1">
    <source>
        <dbReference type="ARBA" id="ARBA00010838"/>
    </source>
</evidence>
<organism evidence="5 6">
    <name type="scientific">Enterococcus canis</name>
    <dbReference type="NCBI Taxonomy" id="214095"/>
    <lineage>
        <taxon>Bacteria</taxon>
        <taxon>Bacillati</taxon>
        <taxon>Bacillota</taxon>
        <taxon>Bacilli</taxon>
        <taxon>Lactobacillales</taxon>
        <taxon>Enterococcaceae</taxon>
        <taxon>Enterococcus</taxon>
    </lineage>
</organism>